<organism evidence="3 4">
    <name type="scientific">Decorospora gaudefroyi</name>
    <dbReference type="NCBI Taxonomy" id="184978"/>
    <lineage>
        <taxon>Eukaryota</taxon>
        <taxon>Fungi</taxon>
        <taxon>Dikarya</taxon>
        <taxon>Ascomycota</taxon>
        <taxon>Pezizomycotina</taxon>
        <taxon>Dothideomycetes</taxon>
        <taxon>Pleosporomycetidae</taxon>
        <taxon>Pleosporales</taxon>
        <taxon>Pleosporineae</taxon>
        <taxon>Pleosporaceae</taxon>
        <taxon>Decorospora</taxon>
    </lineage>
</organism>
<proteinExistence type="predicted"/>
<keyword evidence="4" id="KW-1185">Reference proteome</keyword>
<sequence>MGLTVYKISWGFVFLCLLLLANTQTIKDLVDEVRSSDAYANIRYSICAQCALAGSDDTGCWGQDGESAAAASPCPLGNATCFCDPANQDEIANLIQNVSDELYRKGCPMKPENTYPLAISGYREFCAGIGITVSPSLSPPLPTGSITVTTPTSAITGTSTSAPGSPGRGLGGGAIAGIVVGSIFGSVLAGAAIFFCIRRQSICGSNRSGDSDRIRAMTMTRVNGENHNSVGLTPSLRNHIQTHEHNKITDSAFALFGNVRNLFLNTGSRNS</sequence>
<evidence type="ECO:0000313" key="4">
    <source>
        <dbReference type="Proteomes" id="UP000800040"/>
    </source>
</evidence>
<keyword evidence="1" id="KW-0472">Membrane</keyword>
<gene>
    <name evidence="3" type="ORF">BDW02DRAFT_608931</name>
</gene>
<dbReference type="PANTHER" id="PTHR16861">
    <property type="entry name" value="GLYCOPROTEIN 38"/>
    <property type="match status" value="1"/>
</dbReference>
<evidence type="ECO:0000313" key="3">
    <source>
        <dbReference type="EMBL" id="KAF1830394.1"/>
    </source>
</evidence>
<feature type="signal peptide" evidence="2">
    <location>
        <begin position="1"/>
        <end position="23"/>
    </location>
</feature>
<keyword evidence="2" id="KW-0732">Signal</keyword>
<dbReference type="Proteomes" id="UP000800040">
    <property type="component" value="Unassembled WGS sequence"/>
</dbReference>
<dbReference type="EMBL" id="ML975398">
    <property type="protein sequence ID" value="KAF1830394.1"/>
    <property type="molecule type" value="Genomic_DNA"/>
</dbReference>
<reference evidence="3" key="1">
    <citation type="submission" date="2020-01" db="EMBL/GenBank/DDBJ databases">
        <authorList>
            <consortium name="DOE Joint Genome Institute"/>
            <person name="Haridas S."/>
            <person name="Albert R."/>
            <person name="Binder M."/>
            <person name="Bloem J."/>
            <person name="Labutti K."/>
            <person name="Salamov A."/>
            <person name="Andreopoulos B."/>
            <person name="Baker S.E."/>
            <person name="Barry K."/>
            <person name="Bills G."/>
            <person name="Bluhm B.H."/>
            <person name="Cannon C."/>
            <person name="Castanera R."/>
            <person name="Culley D.E."/>
            <person name="Daum C."/>
            <person name="Ezra D."/>
            <person name="Gonzalez J.B."/>
            <person name="Henrissat B."/>
            <person name="Kuo A."/>
            <person name="Liang C."/>
            <person name="Lipzen A."/>
            <person name="Lutzoni F."/>
            <person name="Magnuson J."/>
            <person name="Mondo S."/>
            <person name="Nolan M."/>
            <person name="Ohm R."/>
            <person name="Pangilinan J."/>
            <person name="Park H.-J."/>
            <person name="Ramirez L."/>
            <person name="Alfaro M."/>
            <person name="Sun H."/>
            <person name="Tritt A."/>
            <person name="Yoshinaga Y."/>
            <person name="Zwiers L.-H."/>
            <person name="Turgeon B.G."/>
            <person name="Goodwin S.B."/>
            <person name="Spatafora J.W."/>
            <person name="Crous P.W."/>
            <person name="Grigoriev I.V."/>
        </authorList>
    </citation>
    <scope>NUCLEOTIDE SEQUENCE</scope>
    <source>
        <strain evidence="3">P77</strain>
    </source>
</reference>
<accession>A0A6A5K7D9</accession>
<keyword evidence="1" id="KW-0812">Transmembrane</keyword>
<name>A0A6A5K7D9_9PLEO</name>
<feature type="transmembrane region" description="Helical" evidence="1">
    <location>
        <begin position="174"/>
        <end position="197"/>
    </location>
</feature>
<dbReference type="PANTHER" id="PTHR16861:SF4">
    <property type="entry name" value="SH3 DOMAIN PROTEIN (AFU_ORTHOLOGUE AFUA_1G13610)"/>
    <property type="match status" value="1"/>
</dbReference>
<feature type="chain" id="PRO_5025471113" description="Extracellular membrane protein CFEM domain-containing protein" evidence="2">
    <location>
        <begin position="24"/>
        <end position="271"/>
    </location>
</feature>
<evidence type="ECO:0008006" key="5">
    <source>
        <dbReference type="Google" id="ProtNLM"/>
    </source>
</evidence>
<protein>
    <recommendedName>
        <fullName evidence="5">Extracellular membrane protein CFEM domain-containing protein</fullName>
    </recommendedName>
</protein>
<evidence type="ECO:0000256" key="2">
    <source>
        <dbReference type="SAM" id="SignalP"/>
    </source>
</evidence>
<dbReference type="AlphaFoldDB" id="A0A6A5K7D9"/>
<keyword evidence="1" id="KW-1133">Transmembrane helix</keyword>
<dbReference type="OrthoDB" id="10655268at2759"/>
<evidence type="ECO:0000256" key="1">
    <source>
        <dbReference type="SAM" id="Phobius"/>
    </source>
</evidence>